<name>A0A127Q505_9BURK</name>
<dbReference type="KEGG" id="cpra:CPter91_2360"/>
<proteinExistence type="predicted"/>
<gene>
    <name evidence="2" type="ORF">CPter91_2360</name>
</gene>
<reference evidence="2 3" key="1">
    <citation type="submission" date="2015-11" db="EMBL/GenBank/DDBJ databases">
        <title>Exploring the genomic traits of fungus-feeding bacterial genus Collimonas.</title>
        <authorList>
            <person name="Song C."/>
            <person name="Schmidt R."/>
            <person name="de Jager V."/>
            <person name="Krzyzanowska D."/>
            <person name="Jongedijk E."/>
            <person name="Cankar K."/>
            <person name="Beekwilder J."/>
            <person name="van Veen A."/>
            <person name="de Boer W."/>
            <person name="van Veen J.A."/>
            <person name="Garbeva P."/>
        </authorList>
    </citation>
    <scope>NUCLEOTIDE SEQUENCE [LARGE SCALE GENOMIC DNA]</scope>
    <source>
        <strain evidence="2 3">Ter91</strain>
    </source>
</reference>
<organism evidence="2 3">
    <name type="scientific">Collimonas pratensis</name>
    <dbReference type="NCBI Taxonomy" id="279113"/>
    <lineage>
        <taxon>Bacteria</taxon>
        <taxon>Pseudomonadati</taxon>
        <taxon>Pseudomonadota</taxon>
        <taxon>Betaproteobacteria</taxon>
        <taxon>Burkholderiales</taxon>
        <taxon>Oxalobacteraceae</taxon>
        <taxon>Collimonas</taxon>
    </lineage>
</organism>
<dbReference type="PATRIC" id="fig|279113.9.peg.2332"/>
<evidence type="ECO:0000256" key="1">
    <source>
        <dbReference type="SAM" id="MobiDB-lite"/>
    </source>
</evidence>
<accession>A0A127Q505</accession>
<protein>
    <submittedName>
        <fullName evidence="2">Uncharacterized protein</fullName>
    </submittedName>
</protein>
<sequence>MYIQETSPGSEVKHTRAQATNRSTAANAATTANAATAATTSDAANPAHGPDLLRSQTDCGRP</sequence>
<evidence type="ECO:0000313" key="2">
    <source>
        <dbReference type="EMBL" id="AMP04722.1"/>
    </source>
</evidence>
<evidence type="ECO:0000313" key="3">
    <source>
        <dbReference type="Proteomes" id="UP000074561"/>
    </source>
</evidence>
<dbReference type="STRING" id="279113.CPter91_2360"/>
<dbReference type="Proteomes" id="UP000074561">
    <property type="component" value="Chromosome"/>
</dbReference>
<feature type="compositionally biased region" description="Low complexity" evidence="1">
    <location>
        <begin position="17"/>
        <end position="47"/>
    </location>
</feature>
<dbReference type="AlphaFoldDB" id="A0A127Q505"/>
<feature type="region of interest" description="Disordered" evidence="1">
    <location>
        <begin position="1"/>
        <end position="62"/>
    </location>
</feature>
<dbReference type="EMBL" id="CP013234">
    <property type="protein sequence ID" value="AMP04722.1"/>
    <property type="molecule type" value="Genomic_DNA"/>
</dbReference>